<evidence type="ECO:0000313" key="1">
    <source>
        <dbReference type="EMBL" id="EMM71099.1"/>
    </source>
</evidence>
<name>M6FLW7_9LEPT</name>
<gene>
    <name evidence="1" type="ORF">LEP1GSC038_0582</name>
</gene>
<evidence type="ECO:0008006" key="3">
    <source>
        <dbReference type="Google" id="ProtNLM"/>
    </source>
</evidence>
<dbReference type="Proteomes" id="UP000012101">
    <property type="component" value="Unassembled WGS sequence"/>
</dbReference>
<sequence>MIGDKAYDSDGLDEHILQQYETKSLHRIEERNNRHKMVED</sequence>
<comment type="caution">
    <text evidence="1">The sequence shown here is derived from an EMBL/GenBank/DDBJ whole genome shotgun (WGS) entry which is preliminary data.</text>
</comment>
<dbReference type="EMBL" id="AFJM02000059">
    <property type="protein sequence ID" value="EMM71099.1"/>
    <property type="molecule type" value="Genomic_DNA"/>
</dbReference>
<accession>M6FLW7</accession>
<evidence type="ECO:0000313" key="2">
    <source>
        <dbReference type="Proteomes" id="UP000012101"/>
    </source>
</evidence>
<organism evidence="1 2">
    <name type="scientific">Leptospira weilii str. 2006001855</name>
    <dbReference type="NCBI Taxonomy" id="996804"/>
    <lineage>
        <taxon>Bacteria</taxon>
        <taxon>Pseudomonadati</taxon>
        <taxon>Spirochaetota</taxon>
        <taxon>Spirochaetia</taxon>
        <taxon>Leptospirales</taxon>
        <taxon>Leptospiraceae</taxon>
        <taxon>Leptospira</taxon>
    </lineage>
</organism>
<reference evidence="1 2" key="1">
    <citation type="submission" date="2013-01" db="EMBL/GenBank/DDBJ databases">
        <authorList>
            <person name="Harkins D.M."/>
            <person name="Durkin A.S."/>
            <person name="Brinkac L.M."/>
            <person name="Haft D.H."/>
            <person name="Selengut J.D."/>
            <person name="Sanka R."/>
            <person name="DePew J."/>
            <person name="Purushe J."/>
            <person name="Hospenthal D.R."/>
            <person name="Murray C.K."/>
            <person name="Pimentel G."/>
            <person name="Wasfy M."/>
            <person name="Vinetz J.M."/>
            <person name="Sutton G.G."/>
            <person name="Nierman W.C."/>
            <person name="Fouts D.E."/>
        </authorList>
    </citation>
    <scope>NUCLEOTIDE SEQUENCE [LARGE SCALE GENOMIC DNA]</scope>
    <source>
        <strain evidence="1 2">2006001855</strain>
    </source>
</reference>
<protein>
    <recommendedName>
        <fullName evidence="3">Transposase, IS4-like family protein</fullName>
    </recommendedName>
</protein>
<dbReference type="AlphaFoldDB" id="M6FLW7"/>
<proteinExistence type="predicted"/>